<dbReference type="InterPro" id="IPR013783">
    <property type="entry name" value="Ig-like_fold"/>
</dbReference>
<reference evidence="2" key="1">
    <citation type="submission" date="2023-10" db="EMBL/GenBank/DDBJ databases">
        <title>Characterization and whole genome sequencing of a novel strain of Bergeyella porcorum QD2021 isolated from pig.</title>
        <authorList>
            <person name="Liu G."/>
            <person name="Chen C."/>
            <person name="Han X."/>
        </authorList>
    </citation>
    <scope>NUCLEOTIDE SEQUENCE</scope>
    <source>
        <strain evidence="2">QD2021</strain>
        <plasmid evidence="2">pQD2021</plasmid>
    </source>
</reference>
<gene>
    <name evidence="2" type="ORF">BPO_p0073</name>
</gene>
<dbReference type="PROSITE" id="PS50093">
    <property type="entry name" value="PKD"/>
    <property type="match status" value="1"/>
</dbReference>
<dbReference type="RefSeq" id="WP_327985370.1">
    <property type="nucleotide sequence ID" value="NZ_CP136427.1"/>
</dbReference>
<evidence type="ECO:0000313" key="2">
    <source>
        <dbReference type="EMBL" id="WOC53156.1"/>
    </source>
</evidence>
<dbReference type="KEGG" id="bpor:BPO_p0073"/>
<name>A0AAU0F5D0_9FLAO</name>
<evidence type="ECO:0000313" key="3">
    <source>
        <dbReference type="Proteomes" id="UP001432059"/>
    </source>
</evidence>
<protein>
    <recommendedName>
        <fullName evidence="1">PKD domain-containing protein</fullName>
    </recommendedName>
</protein>
<dbReference type="AlphaFoldDB" id="A0AAU0F5D0"/>
<dbReference type="CDD" id="cd00146">
    <property type="entry name" value="PKD"/>
    <property type="match status" value="1"/>
</dbReference>
<geneLocation type="plasmid" evidence="2 3">
    <name>pQD2021</name>
</geneLocation>
<organism evidence="2 3">
    <name type="scientific">Bergeyella porcorum</name>
    <dbReference type="NCBI Taxonomy" id="1735111"/>
    <lineage>
        <taxon>Bacteria</taxon>
        <taxon>Pseudomonadati</taxon>
        <taxon>Bacteroidota</taxon>
        <taxon>Flavobacteriia</taxon>
        <taxon>Flavobacteriales</taxon>
        <taxon>Weeksellaceae</taxon>
        <taxon>Bergeyella</taxon>
    </lineage>
</organism>
<keyword evidence="3" id="KW-1185">Reference proteome</keyword>
<accession>A0AAU0F5D0</accession>
<dbReference type="InterPro" id="IPR000601">
    <property type="entry name" value="PKD_dom"/>
</dbReference>
<evidence type="ECO:0000259" key="1">
    <source>
        <dbReference type="PROSITE" id="PS50093"/>
    </source>
</evidence>
<dbReference type="SUPFAM" id="SSF49299">
    <property type="entry name" value="PKD domain"/>
    <property type="match status" value="1"/>
</dbReference>
<dbReference type="Gene3D" id="2.60.40.10">
    <property type="entry name" value="Immunoglobulins"/>
    <property type="match status" value="1"/>
</dbReference>
<dbReference type="EMBL" id="CP136427">
    <property type="protein sequence ID" value="WOC53156.1"/>
    <property type="molecule type" value="Genomic_DNA"/>
</dbReference>
<dbReference type="InterPro" id="IPR035986">
    <property type="entry name" value="PKD_dom_sf"/>
</dbReference>
<proteinExistence type="predicted"/>
<dbReference type="Proteomes" id="UP001432059">
    <property type="component" value="Plasmid pQD2021"/>
</dbReference>
<dbReference type="Pfam" id="PF18911">
    <property type="entry name" value="PKD_4"/>
    <property type="match status" value="1"/>
</dbReference>
<sequence length="112" mass="12302">MDKSLGATFYQWAFDGGNPATSTEQNPKVSFSTPGTHTIKLTISNGKETYSTEKTITVKPAMTVDFDWSVDAIDNGLSGSSFNSLVQQINQCDIIQLVYQWGNPCNKHGYKS</sequence>
<keyword evidence="2" id="KW-0614">Plasmid</keyword>
<feature type="domain" description="PKD" evidence="1">
    <location>
        <begin position="1"/>
        <end position="58"/>
    </location>
</feature>